<dbReference type="PATRIC" id="fig|585524.9.peg.544"/>
<keyword evidence="1" id="KW-0472">Membrane</keyword>
<dbReference type="RefSeq" id="WP_006352160.1">
    <property type="nucleotide sequence ID" value="NZ_ADNY01000038.1"/>
</dbReference>
<dbReference type="OrthoDB" id="2329760at2"/>
<dbReference type="AlphaFoldDB" id="D4YTZ8"/>
<organism evidence="2 3">
    <name type="scientific">Lactobacillus amylolyticus DSM 11664</name>
    <dbReference type="NCBI Taxonomy" id="585524"/>
    <lineage>
        <taxon>Bacteria</taxon>
        <taxon>Bacillati</taxon>
        <taxon>Bacillota</taxon>
        <taxon>Bacilli</taxon>
        <taxon>Lactobacillales</taxon>
        <taxon>Lactobacillaceae</taxon>
        <taxon>Lactobacillus</taxon>
    </lineage>
</organism>
<gene>
    <name evidence="2" type="ORF">HMPREF0493_1009</name>
</gene>
<feature type="transmembrane region" description="Helical" evidence="1">
    <location>
        <begin position="209"/>
        <end position="229"/>
    </location>
</feature>
<feature type="transmembrane region" description="Helical" evidence="1">
    <location>
        <begin position="143"/>
        <end position="164"/>
    </location>
</feature>
<feature type="transmembrane region" description="Helical" evidence="1">
    <location>
        <begin position="171"/>
        <end position="189"/>
    </location>
</feature>
<protein>
    <submittedName>
        <fullName evidence="2">Uncharacterized protein</fullName>
    </submittedName>
</protein>
<proteinExistence type="predicted"/>
<name>D4YTZ8_9LACO</name>
<dbReference type="eggNOG" id="ENOG50309IV">
    <property type="taxonomic scope" value="Bacteria"/>
</dbReference>
<dbReference type="EMBL" id="ADNY01000038">
    <property type="protein sequence ID" value="EFG55318.1"/>
    <property type="molecule type" value="Genomic_DNA"/>
</dbReference>
<evidence type="ECO:0000313" key="3">
    <source>
        <dbReference type="Proteomes" id="UP000004069"/>
    </source>
</evidence>
<keyword evidence="1" id="KW-0812">Transmembrane</keyword>
<comment type="caution">
    <text evidence="2">The sequence shown here is derived from an EMBL/GenBank/DDBJ whole genome shotgun (WGS) entry which is preliminary data.</text>
</comment>
<keyword evidence="3" id="KW-1185">Reference proteome</keyword>
<dbReference type="Proteomes" id="UP000004069">
    <property type="component" value="Unassembled WGS sequence"/>
</dbReference>
<sequence>MKYGSRIIRLVAILLAGLSLYFLLLSSATIKIDNTHEMARTVINRSFSKSEDAEIKSGVEIVKESGLEDLLISGLPKHVNLKFSYADVYHLTSVYDDKGKVSTGDLGLKAKNRLEDVINRFIVEAINAKLREESRQVHHLISIYRYSIFVIILLYILSTVLMWLKRYTASIPLLLGSIISFGALWYFCNEANNELQSTVYKGISIQLEAGIWTGLIIGIVLAIAWLFLLKWIKRNDASHA</sequence>
<accession>D4YTZ8</accession>
<reference evidence="2 3" key="1">
    <citation type="submission" date="2010-04" db="EMBL/GenBank/DDBJ databases">
        <authorList>
            <person name="Muzny D."/>
            <person name="Qin X."/>
            <person name="Deng J."/>
            <person name="Jiang H."/>
            <person name="Liu Y."/>
            <person name="Qu J."/>
            <person name="Song X.-Z."/>
            <person name="Zhang L."/>
            <person name="Thornton R."/>
            <person name="Coyle M."/>
            <person name="Francisco L."/>
            <person name="Jackson L."/>
            <person name="Javaid M."/>
            <person name="Korchina V."/>
            <person name="Kovar C."/>
            <person name="Mata R."/>
            <person name="Mathew T."/>
            <person name="Ngo R."/>
            <person name="Nguyen L."/>
            <person name="Nguyen N."/>
            <person name="Okwuonu G."/>
            <person name="Ongeri F."/>
            <person name="Pham C."/>
            <person name="Simmons D."/>
            <person name="Wilczek-Boney K."/>
            <person name="Hale W."/>
            <person name="Jakkamsetti A."/>
            <person name="Pham P."/>
            <person name="Ruth R."/>
            <person name="San Lucas F."/>
            <person name="Warren J."/>
            <person name="Zhang J."/>
            <person name="Zhao Z."/>
            <person name="Zhou C."/>
            <person name="Zhu D."/>
            <person name="Lee S."/>
            <person name="Bess C."/>
            <person name="Blankenburg K."/>
            <person name="Forbes L."/>
            <person name="Fu Q."/>
            <person name="Gubbala S."/>
            <person name="Hirani K."/>
            <person name="Jayaseelan J.C."/>
            <person name="Lara F."/>
            <person name="Munidasa M."/>
            <person name="Palculict T."/>
            <person name="Patil S."/>
            <person name="Pu L.-L."/>
            <person name="Saada N."/>
            <person name="Tang L."/>
            <person name="Weissenberger G."/>
            <person name="Zhu Y."/>
            <person name="Hemphill L."/>
            <person name="Shang Y."/>
            <person name="Youmans B."/>
            <person name="Ayvaz T."/>
            <person name="Ross M."/>
            <person name="Santibanez J."/>
            <person name="Aqrawi P."/>
            <person name="Gross S."/>
            <person name="Joshi V."/>
            <person name="Fowler G."/>
            <person name="Nazareth L."/>
            <person name="Reid J."/>
            <person name="Worley K."/>
            <person name="Petrosino J."/>
            <person name="Highlander S."/>
            <person name="Gibbs R."/>
        </authorList>
    </citation>
    <scope>NUCLEOTIDE SEQUENCE [LARGE SCALE GENOMIC DNA]</scope>
    <source>
        <strain evidence="2 3">DSM 11664</strain>
    </source>
</reference>
<keyword evidence="1" id="KW-1133">Transmembrane helix</keyword>
<evidence type="ECO:0000256" key="1">
    <source>
        <dbReference type="SAM" id="Phobius"/>
    </source>
</evidence>
<evidence type="ECO:0000313" key="2">
    <source>
        <dbReference type="EMBL" id="EFG55318.1"/>
    </source>
</evidence>
<dbReference type="STRING" id="83683.B1745_04520"/>